<sequence length="142" mass="16101">MAQSSPQFISLARSSSTPPNIPFAKLELTYPYQCGKRIAAEFDARVTVGLEDNVLLLGDVDLFSYDDNHQGAYENCTDTALCQQIRTYVESSNTERERAFELLQQQEKSQIISFNTAPKRQQKQDFESFVLTYAECFAPLPD</sequence>
<dbReference type="AlphaFoldDB" id="A0A0H2MY84"/>
<evidence type="ECO:0000313" key="1">
    <source>
        <dbReference type="EMBL" id="KLN61680.1"/>
    </source>
</evidence>
<dbReference type="OrthoDB" id="8480441at2"/>
<keyword evidence="2" id="KW-1185">Reference proteome</keyword>
<dbReference type="RefSeq" id="WP_047763015.1">
    <property type="nucleotide sequence ID" value="NZ_LAQL01000003.1"/>
</dbReference>
<dbReference type="EMBL" id="LAQL01000003">
    <property type="protein sequence ID" value="KLN61680.1"/>
    <property type="molecule type" value="Genomic_DNA"/>
</dbReference>
<dbReference type="Proteomes" id="UP000035444">
    <property type="component" value="Unassembled WGS sequence"/>
</dbReference>
<name>A0A0H2MY84_9PROT</name>
<comment type="caution">
    <text evidence="1">The sequence shown here is derived from an EMBL/GenBank/DDBJ whole genome shotgun (WGS) entry which is preliminary data.</text>
</comment>
<proteinExistence type="predicted"/>
<protein>
    <submittedName>
        <fullName evidence="1">Uncharacterized protein</fullName>
    </submittedName>
</protein>
<dbReference type="STRING" id="1489064.WH96_04925"/>
<reference evidence="1 2" key="1">
    <citation type="submission" date="2015-03" db="EMBL/GenBank/DDBJ databases">
        <title>Genome Sequence of Kiloniella spongiae MEBiC09566, isolated from a marine sponge.</title>
        <authorList>
            <person name="Shao Z."/>
            <person name="Wang L."/>
            <person name="Li X."/>
        </authorList>
    </citation>
    <scope>NUCLEOTIDE SEQUENCE [LARGE SCALE GENOMIC DNA]</scope>
    <source>
        <strain evidence="1 2">MEBiC09566</strain>
    </source>
</reference>
<gene>
    <name evidence="1" type="ORF">WH96_04925</name>
</gene>
<organism evidence="1 2">
    <name type="scientific">Kiloniella spongiae</name>
    <dbReference type="NCBI Taxonomy" id="1489064"/>
    <lineage>
        <taxon>Bacteria</taxon>
        <taxon>Pseudomonadati</taxon>
        <taxon>Pseudomonadota</taxon>
        <taxon>Alphaproteobacteria</taxon>
        <taxon>Rhodospirillales</taxon>
        <taxon>Kiloniellaceae</taxon>
        <taxon>Kiloniella</taxon>
    </lineage>
</organism>
<accession>A0A0H2MY84</accession>
<evidence type="ECO:0000313" key="2">
    <source>
        <dbReference type="Proteomes" id="UP000035444"/>
    </source>
</evidence>